<evidence type="ECO:0000313" key="1">
    <source>
        <dbReference type="EMBL" id="USW54974.1"/>
    </source>
</evidence>
<proteinExistence type="predicted"/>
<dbReference type="EMBL" id="CP099424">
    <property type="protein sequence ID" value="USW54974.1"/>
    <property type="molecule type" value="Genomic_DNA"/>
</dbReference>
<organism evidence="1 2">
    <name type="scientific">Septoria linicola</name>
    <dbReference type="NCBI Taxonomy" id="215465"/>
    <lineage>
        <taxon>Eukaryota</taxon>
        <taxon>Fungi</taxon>
        <taxon>Dikarya</taxon>
        <taxon>Ascomycota</taxon>
        <taxon>Pezizomycotina</taxon>
        <taxon>Dothideomycetes</taxon>
        <taxon>Dothideomycetidae</taxon>
        <taxon>Mycosphaerellales</taxon>
        <taxon>Mycosphaerellaceae</taxon>
        <taxon>Septoria</taxon>
    </lineage>
</organism>
<evidence type="ECO:0000313" key="2">
    <source>
        <dbReference type="Proteomes" id="UP001056384"/>
    </source>
</evidence>
<dbReference type="AlphaFoldDB" id="A0A9Q9EM18"/>
<accession>A0A9Q9EM18</accession>
<keyword evidence="2" id="KW-1185">Reference proteome</keyword>
<protein>
    <submittedName>
        <fullName evidence="1">Uncharacterized protein</fullName>
    </submittedName>
</protein>
<gene>
    <name evidence="1" type="ORF">Slin15195_G082930</name>
</gene>
<sequence>MPSPSGSCVLPYLRHVLWCLGIWGGKQRRFIDSVDRETADPDMLARIVEEDARSRPYISGGMLTRDEDSRISADGTPLWPSAEVAEQYWLGNRHRQDPMEQIYTQLLDPVEQLYAMPTAWRERTGVLPMEFGDVRSTIFGSPILADEDIILVQSPHCRFITRSIQILGVKLDFYLEHATFRNLPLLSQQDEHWWHIAGVCGQALMQFEVTTTNKTSSRLSFYPIEKGTSMIAELAGDSRRAPRQVRFLVVTEGRHVPSGDTILVPRLLDRVRRLPNILPRRVAPDLLWLYLKRLWNSCLLRYVPCPVRRNGCLERVIVAEPMFNQAIDAQQMSLFRFVKN</sequence>
<name>A0A9Q9EM18_9PEZI</name>
<dbReference type="Proteomes" id="UP001056384">
    <property type="component" value="Chromosome 7"/>
</dbReference>
<reference evidence="1" key="1">
    <citation type="submission" date="2022-06" db="EMBL/GenBank/DDBJ databases">
        <title>Complete genome sequences of two strains of the flax pathogen Septoria linicola.</title>
        <authorList>
            <person name="Lapalu N."/>
            <person name="Simon A."/>
            <person name="Demenou B."/>
            <person name="Paumier D."/>
            <person name="Guillot M.-P."/>
            <person name="Gout L."/>
            <person name="Valade R."/>
        </authorList>
    </citation>
    <scope>NUCLEOTIDE SEQUENCE</scope>
    <source>
        <strain evidence="1">SE15195</strain>
    </source>
</reference>